<dbReference type="GO" id="GO:0016705">
    <property type="term" value="F:oxidoreductase activity, acting on paired donors, with incorporation or reduction of molecular oxygen"/>
    <property type="evidence" value="ECO:0007669"/>
    <property type="project" value="InterPro"/>
</dbReference>
<dbReference type="PRINTS" id="PR00385">
    <property type="entry name" value="P450"/>
</dbReference>
<dbReference type="PANTHER" id="PTHR24305">
    <property type="entry name" value="CYTOCHROME P450"/>
    <property type="match status" value="1"/>
</dbReference>
<keyword evidence="7 9" id="KW-0408">Iron</keyword>
<dbReference type="PRINTS" id="PR00463">
    <property type="entry name" value="EP450I"/>
</dbReference>
<proteinExistence type="inferred from homology"/>
<accession>A0A8H2XFJ7</accession>
<dbReference type="Pfam" id="PF00067">
    <property type="entry name" value="p450"/>
    <property type="match status" value="1"/>
</dbReference>
<evidence type="ECO:0000256" key="3">
    <source>
        <dbReference type="ARBA" id="ARBA00010617"/>
    </source>
</evidence>
<dbReference type="Gene3D" id="1.10.630.10">
    <property type="entry name" value="Cytochrome P450"/>
    <property type="match status" value="1"/>
</dbReference>
<gene>
    <name evidence="11" type="ORF">RDB_LOCUS28088</name>
</gene>
<evidence type="ECO:0008006" key="13">
    <source>
        <dbReference type="Google" id="ProtNLM"/>
    </source>
</evidence>
<dbReference type="EMBL" id="CAJMWX010000733">
    <property type="protein sequence ID" value="CAE6425402.1"/>
    <property type="molecule type" value="Genomic_DNA"/>
</dbReference>
<keyword evidence="6 10" id="KW-0560">Oxidoreductase</keyword>
<dbReference type="PROSITE" id="PS00086">
    <property type="entry name" value="CYTOCHROME_P450"/>
    <property type="match status" value="1"/>
</dbReference>
<dbReference type="GO" id="GO:0005506">
    <property type="term" value="F:iron ion binding"/>
    <property type="evidence" value="ECO:0007669"/>
    <property type="project" value="InterPro"/>
</dbReference>
<comment type="pathway">
    <text evidence="2">Secondary metabolite biosynthesis.</text>
</comment>
<evidence type="ECO:0000256" key="7">
    <source>
        <dbReference type="ARBA" id="ARBA00023004"/>
    </source>
</evidence>
<evidence type="ECO:0000313" key="11">
    <source>
        <dbReference type="EMBL" id="CAE6425402.1"/>
    </source>
</evidence>
<comment type="similarity">
    <text evidence="3 10">Belongs to the cytochrome P450 family.</text>
</comment>
<evidence type="ECO:0000256" key="6">
    <source>
        <dbReference type="ARBA" id="ARBA00023002"/>
    </source>
</evidence>
<dbReference type="InterPro" id="IPR002401">
    <property type="entry name" value="Cyt_P450_E_grp-I"/>
</dbReference>
<dbReference type="InterPro" id="IPR017972">
    <property type="entry name" value="Cyt_P450_CS"/>
</dbReference>
<dbReference type="InterPro" id="IPR036396">
    <property type="entry name" value="Cyt_P450_sf"/>
</dbReference>
<sequence>MALLRLTLQCALGYLLASIVSKLYKIRQALARISYCPGERTIFSIASLLGNMLPYIPYISLGHNYPWRARHQVSERHGVGLSGLVSAFPPTSYFLVSDPAGVKHVSYSRNNFVKDTDAYTVLKGFGSNLLVVEGEEWKRQRRIAAPAFSDKNNRLVWDTAKELVRQMIDDWGSKKSITIHDVSEDFSLPLSLGVIAKAGFGQDISLKAEVIPAGHQLTFKDALSTTSKTTHLPLMLPNWAWGLRKEWKHAKKAHDELRLYLHELIRARRDLKEQLTEEPLDIKHDLFNQLVDARDANDVLTEDELIGNVFIFLIAGHETTAHTFAVILALLALYPNVQDKLAKQLRELEHEHGTLNYSHIQLLTYVMAVVYEALRLFPMVGIMPKISTADATITVGFPPHTQTLQVPASTKVNVFSTALHYNPSYWENPDEFDPERFMDPHWNRDAFIAFSLGPRACIGRRFAETTLVAELASLIPKYKISIDESRFKFIEGESIVDRRSRLIDPDLRLTLCPAPAPLVFSPRD</sequence>
<protein>
    <recommendedName>
        <fullName evidence="13">Cytochrome P450</fullName>
    </recommendedName>
</protein>
<keyword evidence="5 9" id="KW-0479">Metal-binding</keyword>
<comment type="caution">
    <text evidence="11">The sequence shown here is derived from an EMBL/GenBank/DDBJ whole genome shotgun (WGS) entry which is preliminary data.</text>
</comment>
<feature type="binding site" description="axial binding residue" evidence="9">
    <location>
        <position position="457"/>
    </location>
    <ligand>
        <name>heme</name>
        <dbReference type="ChEBI" id="CHEBI:30413"/>
    </ligand>
    <ligandPart>
        <name>Fe</name>
        <dbReference type="ChEBI" id="CHEBI:18248"/>
    </ligandPart>
</feature>
<name>A0A8H2XFJ7_9AGAM</name>
<evidence type="ECO:0000256" key="4">
    <source>
        <dbReference type="ARBA" id="ARBA00022617"/>
    </source>
</evidence>
<evidence type="ECO:0000313" key="12">
    <source>
        <dbReference type="Proteomes" id="UP000663888"/>
    </source>
</evidence>
<dbReference type="InterPro" id="IPR001128">
    <property type="entry name" value="Cyt_P450"/>
</dbReference>
<dbReference type="GO" id="GO:0004497">
    <property type="term" value="F:monooxygenase activity"/>
    <property type="evidence" value="ECO:0007669"/>
    <property type="project" value="UniProtKB-KW"/>
</dbReference>
<dbReference type="AlphaFoldDB" id="A0A8H2XFJ7"/>
<keyword evidence="4 9" id="KW-0349">Heme</keyword>
<keyword evidence="8 10" id="KW-0503">Monooxygenase</keyword>
<organism evidence="11 12">
    <name type="scientific">Rhizoctonia solani</name>
    <dbReference type="NCBI Taxonomy" id="456999"/>
    <lineage>
        <taxon>Eukaryota</taxon>
        <taxon>Fungi</taxon>
        <taxon>Dikarya</taxon>
        <taxon>Basidiomycota</taxon>
        <taxon>Agaricomycotina</taxon>
        <taxon>Agaricomycetes</taxon>
        <taxon>Cantharellales</taxon>
        <taxon>Ceratobasidiaceae</taxon>
        <taxon>Rhizoctonia</taxon>
    </lineage>
</organism>
<dbReference type="PANTHER" id="PTHR24305:SF166">
    <property type="entry name" value="CYTOCHROME P450 12A4, MITOCHONDRIAL-RELATED"/>
    <property type="match status" value="1"/>
</dbReference>
<evidence type="ECO:0000256" key="2">
    <source>
        <dbReference type="ARBA" id="ARBA00005179"/>
    </source>
</evidence>
<dbReference type="Proteomes" id="UP000663888">
    <property type="component" value="Unassembled WGS sequence"/>
</dbReference>
<dbReference type="SUPFAM" id="SSF48264">
    <property type="entry name" value="Cytochrome P450"/>
    <property type="match status" value="1"/>
</dbReference>
<evidence type="ECO:0000256" key="8">
    <source>
        <dbReference type="ARBA" id="ARBA00023033"/>
    </source>
</evidence>
<evidence type="ECO:0000256" key="1">
    <source>
        <dbReference type="ARBA" id="ARBA00001971"/>
    </source>
</evidence>
<dbReference type="InterPro" id="IPR050121">
    <property type="entry name" value="Cytochrome_P450_monoxygenase"/>
</dbReference>
<dbReference type="GO" id="GO:0020037">
    <property type="term" value="F:heme binding"/>
    <property type="evidence" value="ECO:0007669"/>
    <property type="project" value="InterPro"/>
</dbReference>
<comment type="cofactor">
    <cofactor evidence="1 9">
        <name>heme</name>
        <dbReference type="ChEBI" id="CHEBI:30413"/>
    </cofactor>
</comment>
<evidence type="ECO:0000256" key="10">
    <source>
        <dbReference type="RuleBase" id="RU000461"/>
    </source>
</evidence>
<reference evidence="11" key="1">
    <citation type="submission" date="2021-01" db="EMBL/GenBank/DDBJ databases">
        <authorList>
            <person name="Kaushik A."/>
        </authorList>
    </citation>
    <scope>NUCLEOTIDE SEQUENCE</scope>
    <source>
        <strain evidence="11">AG4-R118</strain>
    </source>
</reference>
<evidence type="ECO:0000256" key="5">
    <source>
        <dbReference type="ARBA" id="ARBA00022723"/>
    </source>
</evidence>
<evidence type="ECO:0000256" key="9">
    <source>
        <dbReference type="PIRSR" id="PIRSR602401-1"/>
    </source>
</evidence>